<gene>
    <name evidence="2" type="ORF">EVAR_29392_1</name>
</gene>
<dbReference type="AlphaFoldDB" id="A0A4C1ZV08"/>
<feature type="region of interest" description="Disordered" evidence="1">
    <location>
        <begin position="1"/>
        <end position="23"/>
    </location>
</feature>
<sequence>MPPALAQCGSGAANGRCHRTAESVRDRRLNVPAEERSAVKPVVSSEDAFRTSKIKYTHLRRSSWTLLFGSRLTPPLADQFCKLRTTQSMSLRHQNYVDRWSAAMTLLTLM</sequence>
<dbReference type="Proteomes" id="UP000299102">
    <property type="component" value="Unassembled WGS sequence"/>
</dbReference>
<organism evidence="2 3">
    <name type="scientific">Eumeta variegata</name>
    <name type="common">Bagworm moth</name>
    <name type="synonym">Eumeta japonica</name>
    <dbReference type="NCBI Taxonomy" id="151549"/>
    <lineage>
        <taxon>Eukaryota</taxon>
        <taxon>Metazoa</taxon>
        <taxon>Ecdysozoa</taxon>
        <taxon>Arthropoda</taxon>
        <taxon>Hexapoda</taxon>
        <taxon>Insecta</taxon>
        <taxon>Pterygota</taxon>
        <taxon>Neoptera</taxon>
        <taxon>Endopterygota</taxon>
        <taxon>Lepidoptera</taxon>
        <taxon>Glossata</taxon>
        <taxon>Ditrysia</taxon>
        <taxon>Tineoidea</taxon>
        <taxon>Psychidae</taxon>
        <taxon>Oiketicinae</taxon>
        <taxon>Eumeta</taxon>
    </lineage>
</organism>
<evidence type="ECO:0000256" key="1">
    <source>
        <dbReference type="SAM" id="MobiDB-lite"/>
    </source>
</evidence>
<name>A0A4C1ZV08_EUMVA</name>
<accession>A0A4C1ZV08</accession>
<comment type="caution">
    <text evidence="2">The sequence shown here is derived from an EMBL/GenBank/DDBJ whole genome shotgun (WGS) entry which is preliminary data.</text>
</comment>
<reference evidence="2 3" key="1">
    <citation type="journal article" date="2019" name="Commun. Biol.">
        <title>The bagworm genome reveals a unique fibroin gene that provides high tensile strength.</title>
        <authorList>
            <person name="Kono N."/>
            <person name="Nakamura H."/>
            <person name="Ohtoshi R."/>
            <person name="Tomita M."/>
            <person name="Numata K."/>
            <person name="Arakawa K."/>
        </authorList>
    </citation>
    <scope>NUCLEOTIDE SEQUENCE [LARGE SCALE GENOMIC DNA]</scope>
</reference>
<keyword evidence="3" id="KW-1185">Reference proteome</keyword>
<evidence type="ECO:0000313" key="2">
    <source>
        <dbReference type="EMBL" id="GBP90934.1"/>
    </source>
</evidence>
<proteinExistence type="predicted"/>
<evidence type="ECO:0000313" key="3">
    <source>
        <dbReference type="Proteomes" id="UP000299102"/>
    </source>
</evidence>
<dbReference type="EMBL" id="BGZK01002126">
    <property type="protein sequence ID" value="GBP90934.1"/>
    <property type="molecule type" value="Genomic_DNA"/>
</dbReference>
<protein>
    <submittedName>
        <fullName evidence="2">Uncharacterized protein</fullName>
    </submittedName>
</protein>